<dbReference type="GO" id="GO:0005737">
    <property type="term" value="C:cytoplasm"/>
    <property type="evidence" value="ECO:0007669"/>
    <property type="project" value="UniProtKB-SubCell"/>
</dbReference>
<dbReference type="SMART" id="SM00160">
    <property type="entry name" value="RanBD"/>
    <property type="match status" value="1"/>
</dbReference>
<dbReference type="STRING" id="9244.A0A091HZG3"/>
<evidence type="ECO:0000259" key="9">
    <source>
        <dbReference type="PROSITE" id="PS50196"/>
    </source>
</evidence>
<protein>
    <recommendedName>
        <fullName evidence="6">Ran-binding protein 3-like</fullName>
    </recommendedName>
</protein>
<dbReference type="PANTHER" id="PTHR23138">
    <property type="entry name" value="RAN BINDING PROTEIN"/>
    <property type="match status" value="1"/>
</dbReference>
<keyword evidence="8" id="KW-1133">Transmembrane helix</keyword>
<dbReference type="GO" id="GO:0046332">
    <property type="term" value="F:SMAD binding"/>
    <property type="evidence" value="ECO:0007669"/>
    <property type="project" value="UniProtKB-ARBA"/>
</dbReference>
<keyword evidence="3" id="KW-0963">Cytoplasm</keyword>
<evidence type="ECO:0000256" key="7">
    <source>
        <dbReference type="SAM" id="MobiDB-lite"/>
    </source>
</evidence>
<evidence type="ECO:0000256" key="8">
    <source>
        <dbReference type="SAM" id="Phobius"/>
    </source>
</evidence>
<feature type="compositionally biased region" description="Low complexity" evidence="7">
    <location>
        <begin position="122"/>
        <end position="140"/>
    </location>
</feature>
<evidence type="ECO:0000256" key="4">
    <source>
        <dbReference type="ARBA" id="ARBA00023242"/>
    </source>
</evidence>
<dbReference type="PROSITE" id="PS50196">
    <property type="entry name" value="RANBD1"/>
    <property type="match status" value="1"/>
</dbReference>
<accession>A0A091HZG3</accession>
<dbReference type="InterPro" id="IPR011993">
    <property type="entry name" value="PH-like_dom_sf"/>
</dbReference>
<sequence length="405" mass="45444">DLISCSRKRARSSSFTFQKSDSQAITDTTLTQKRGRASSFTILPTFPPSQPVNNNNIFMTSALQRKPDLIRSTKEGSLSQNQLWSVIRPAILQPPQTLTCPENPVVPLATKKETRTKLSEDNSFSSAENSVSSRRAVRSSTTMNLSSSKTTQSHLFKDRLVQNSSNSDFVFGENMVERVLVRSVNERTPFFLFCFVLVWFGFVFVFFHTETALLRNATLTESATACISKPVEKILLDKVEVITGEEAEHNVLQINCKLFVFNKLTLTWTEKGRGSLRLNDTSINKGGMLQSRLIMRNQGSLRLILNTRLWDQMVIKKANRKSLCFTATDQEDHSIQVFLIQASSKDTGCLYAAIHHRLVALRSFAEQEPDVNQGDAEPEIAFQPLSCDSNDDDDEKIIQVSSNGS</sequence>
<feature type="region of interest" description="Disordered" evidence="7">
    <location>
        <begin position="369"/>
        <end position="405"/>
    </location>
</feature>
<proteinExistence type="predicted"/>
<dbReference type="InterPro" id="IPR000156">
    <property type="entry name" value="Ran_bind_dom"/>
</dbReference>
<dbReference type="FunFam" id="2.30.29.30:FF:000228">
    <property type="entry name" value="ran-binding protein 3-like isoform X2"/>
    <property type="match status" value="1"/>
</dbReference>
<gene>
    <name evidence="10" type="ORF">N300_07398</name>
</gene>
<feature type="compositionally biased region" description="Polar residues" evidence="7">
    <location>
        <begin position="141"/>
        <end position="150"/>
    </location>
</feature>
<evidence type="ECO:0000313" key="10">
    <source>
        <dbReference type="EMBL" id="KFP00585.1"/>
    </source>
</evidence>
<keyword evidence="8" id="KW-0472">Membrane</keyword>
<dbReference type="GO" id="GO:0006611">
    <property type="term" value="P:protein export from nucleus"/>
    <property type="evidence" value="ECO:0007669"/>
    <property type="project" value="TreeGrafter"/>
</dbReference>
<organism evidence="10 11">
    <name type="scientific">Calypte anna</name>
    <name type="common">Anna's hummingbird</name>
    <name type="synonym">Archilochus anna</name>
    <dbReference type="NCBI Taxonomy" id="9244"/>
    <lineage>
        <taxon>Eukaryota</taxon>
        <taxon>Metazoa</taxon>
        <taxon>Chordata</taxon>
        <taxon>Craniata</taxon>
        <taxon>Vertebrata</taxon>
        <taxon>Euteleostomi</taxon>
        <taxon>Archelosauria</taxon>
        <taxon>Archosauria</taxon>
        <taxon>Dinosauria</taxon>
        <taxon>Saurischia</taxon>
        <taxon>Theropoda</taxon>
        <taxon>Coelurosauria</taxon>
        <taxon>Aves</taxon>
        <taxon>Neognathae</taxon>
        <taxon>Neoaves</taxon>
        <taxon>Strisores</taxon>
        <taxon>Apodiformes</taxon>
        <taxon>Trochilidae</taxon>
        <taxon>Calypte</taxon>
    </lineage>
</organism>
<dbReference type="PANTHER" id="PTHR23138:SF88">
    <property type="entry name" value="RAN-BINDING PROTEIN 3-LIKE"/>
    <property type="match status" value="1"/>
</dbReference>
<dbReference type="InterPro" id="IPR045255">
    <property type="entry name" value="RanBP1-like"/>
</dbReference>
<evidence type="ECO:0000256" key="6">
    <source>
        <dbReference type="ARBA" id="ARBA00068028"/>
    </source>
</evidence>
<feature type="transmembrane region" description="Helical" evidence="8">
    <location>
        <begin position="190"/>
        <end position="207"/>
    </location>
</feature>
<comment type="function">
    <text evidence="5">Nuclear export factor for BMP-specific SMAD1/5/8 that plays a critical role in terminating BMP signaling and regulating mesenchymal stem cell differentiation by blocking osteoblast differentiation to promote myogenic differention. Directly recognizes dephosphorylated SMAD1/5/8 and mediates their nuclear export in a Ran-dependent manner.</text>
</comment>
<dbReference type="AlphaFoldDB" id="A0A091HZG3"/>
<keyword evidence="11" id="KW-1185">Reference proteome</keyword>
<dbReference type="CDD" id="cd13180">
    <property type="entry name" value="RanBD_RanBP3"/>
    <property type="match status" value="1"/>
</dbReference>
<reference evidence="10 11" key="1">
    <citation type="submission" date="2014-04" db="EMBL/GenBank/DDBJ databases">
        <title>Genome evolution of avian class.</title>
        <authorList>
            <person name="Zhang G."/>
            <person name="Li C."/>
        </authorList>
    </citation>
    <scope>NUCLEOTIDE SEQUENCE [LARGE SCALE GENOMIC DNA]</scope>
    <source>
        <strain evidence="10">BGI_N300</strain>
    </source>
</reference>
<name>A0A091HZG3_CALAN</name>
<keyword evidence="4" id="KW-0539">Nucleus</keyword>
<feature type="domain" description="RanBD1" evidence="9">
    <location>
        <begin position="229"/>
        <end position="316"/>
    </location>
</feature>
<dbReference type="Pfam" id="PF00638">
    <property type="entry name" value="Ran_BP1"/>
    <property type="match status" value="1"/>
</dbReference>
<dbReference type="SUPFAM" id="SSF50729">
    <property type="entry name" value="PH domain-like"/>
    <property type="match status" value="1"/>
</dbReference>
<dbReference type="Gene3D" id="2.30.29.30">
    <property type="entry name" value="Pleckstrin-homology domain (PH domain)/Phosphotyrosine-binding domain (PTB)"/>
    <property type="match status" value="1"/>
</dbReference>
<evidence type="ECO:0000256" key="2">
    <source>
        <dbReference type="ARBA" id="ARBA00004496"/>
    </source>
</evidence>
<evidence type="ECO:0000256" key="1">
    <source>
        <dbReference type="ARBA" id="ARBA00004123"/>
    </source>
</evidence>
<feature type="non-terminal residue" evidence="10">
    <location>
        <position position="405"/>
    </location>
</feature>
<dbReference type="Proteomes" id="UP000054308">
    <property type="component" value="Unassembled WGS sequence"/>
</dbReference>
<evidence type="ECO:0000313" key="11">
    <source>
        <dbReference type="Proteomes" id="UP000054308"/>
    </source>
</evidence>
<keyword evidence="8" id="KW-0812">Transmembrane</keyword>
<evidence type="ECO:0000256" key="5">
    <source>
        <dbReference type="ARBA" id="ARBA00059866"/>
    </source>
</evidence>
<evidence type="ECO:0000256" key="3">
    <source>
        <dbReference type="ARBA" id="ARBA00022490"/>
    </source>
</evidence>
<dbReference type="EMBL" id="KL217938">
    <property type="protein sequence ID" value="KFP00585.1"/>
    <property type="molecule type" value="Genomic_DNA"/>
</dbReference>
<feature type="region of interest" description="Disordered" evidence="7">
    <location>
        <begin position="114"/>
        <end position="150"/>
    </location>
</feature>
<feature type="non-terminal residue" evidence="10">
    <location>
        <position position="1"/>
    </location>
</feature>
<comment type="subcellular location">
    <subcellularLocation>
        <location evidence="2">Cytoplasm</location>
    </subcellularLocation>
    <subcellularLocation>
        <location evidence="1">Nucleus</location>
    </subcellularLocation>
</comment>
<dbReference type="GO" id="GO:0005634">
    <property type="term" value="C:nucleus"/>
    <property type="evidence" value="ECO:0007669"/>
    <property type="project" value="UniProtKB-SubCell"/>
</dbReference>